<organism evidence="1 2">
    <name type="scientific">Aneurinibacillus aneurinilyticus</name>
    <name type="common">Bacillus aneurinolyticus</name>
    <dbReference type="NCBI Taxonomy" id="1391"/>
    <lineage>
        <taxon>Bacteria</taxon>
        <taxon>Bacillati</taxon>
        <taxon>Bacillota</taxon>
        <taxon>Bacilli</taxon>
        <taxon>Bacillales</taxon>
        <taxon>Paenibacillaceae</taxon>
        <taxon>Aneurinibacillus group</taxon>
        <taxon>Aneurinibacillus</taxon>
    </lineage>
</organism>
<reference evidence="1 2" key="1">
    <citation type="submission" date="2020-04" db="EMBL/GenBank/DDBJ databases">
        <authorList>
            <person name="Hitch T.C.A."/>
            <person name="Wylensek D."/>
            <person name="Clavel T."/>
        </authorList>
    </citation>
    <scope>NUCLEOTIDE SEQUENCE [LARGE SCALE GENOMIC DNA]</scope>
    <source>
        <strain evidence="1 2">WB01_D5_05</strain>
    </source>
</reference>
<comment type="caution">
    <text evidence="1">The sequence shown here is derived from an EMBL/GenBank/DDBJ whole genome shotgun (WGS) entry which is preliminary data.</text>
</comment>
<dbReference type="EMBL" id="JABAGO010000082">
    <property type="protein sequence ID" value="NMF01359.1"/>
    <property type="molecule type" value="Genomic_DNA"/>
</dbReference>
<protein>
    <submittedName>
        <fullName evidence="1">Uncharacterized protein</fullName>
    </submittedName>
</protein>
<dbReference type="RefSeq" id="WP_021623178.1">
    <property type="nucleotide sequence ID" value="NZ_CABKST010000204.1"/>
</dbReference>
<sequence length="92" mass="10887">MQVKCSNCDFEQFVKDHKFDKEYRADYERAILVLCGRNECDTSQIKIPNGCIKEMMWLGSWSIVREATLEEYRSIKRAKMIRDTGVEQCLKQ</sequence>
<dbReference type="GeneID" id="92840501"/>
<evidence type="ECO:0000313" key="1">
    <source>
        <dbReference type="EMBL" id="NMF01359.1"/>
    </source>
</evidence>
<proteinExistence type="predicted"/>
<gene>
    <name evidence="1" type="ORF">HF838_24510</name>
</gene>
<evidence type="ECO:0000313" key="2">
    <source>
        <dbReference type="Proteomes" id="UP000561326"/>
    </source>
</evidence>
<name>A0A848D1N4_ANEAE</name>
<dbReference type="Proteomes" id="UP000561326">
    <property type="component" value="Unassembled WGS sequence"/>
</dbReference>
<accession>A0A848D1N4</accession>
<dbReference type="AlphaFoldDB" id="A0A848D1N4"/>
<dbReference type="OrthoDB" id="2990692at2"/>